<evidence type="ECO:0000256" key="2">
    <source>
        <dbReference type="ARBA" id="ARBA00022448"/>
    </source>
</evidence>
<dbReference type="PANTHER" id="PTHR42711:SF5">
    <property type="entry name" value="ABC TRANSPORTER ATP-BINDING PROTEIN NATA"/>
    <property type="match status" value="1"/>
</dbReference>
<reference evidence="6" key="2">
    <citation type="submission" date="2021-04" db="EMBL/GenBank/DDBJ databases">
        <authorList>
            <person name="Gilroy R."/>
        </authorList>
    </citation>
    <scope>NUCLEOTIDE SEQUENCE</scope>
    <source>
        <strain evidence="6">B5_2728</strain>
    </source>
</reference>
<comment type="caution">
    <text evidence="6">The sequence shown here is derived from an EMBL/GenBank/DDBJ whole genome shotgun (WGS) entry which is preliminary data.</text>
</comment>
<dbReference type="InterPro" id="IPR050763">
    <property type="entry name" value="ABC_transporter_ATP-binding"/>
</dbReference>
<dbReference type="PROSITE" id="PS50893">
    <property type="entry name" value="ABC_TRANSPORTER_2"/>
    <property type="match status" value="1"/>
</dbReference>
<reference evidence="6" key="1">
    <citation type="journal article" date="2021" name="PeerJ">
        <title>Extensive microbial diversity within the chicken gut microbiome revealed by metagenomics and culture.</title>
        <authorList>
            <person name="Gilroy R."/>
            <person name="Ravi A."/>
            <person name="Getino M."/>
            <person name="Pursley I."/>
            <person name="Horton D.L."/>
            <person name="Alikhan N.F."/>
            <person name="Baker D."/>
            <person name="Gharbi K."/>
            <person name="Hall N."/>
            <person name="Watson M."/>
            <person name="Adriaenssens E.M."/>
            <person name="Foster-Nyarko E."/>
            <person name="Jarju S."/>
            <person name="Secka A."/>
            <person name="Antonio M."/>
            <person name="Oren A."/>
            <person name="Chaudhuri R.R."/>
            <person name="La Ragione R."/>
            <person name="Hildebrand F."/>
            <person name="Pallen M.J."/>
        </authorList>
    </citation>
    <scope>NUCLEOTIDE SEQUENCE</scope>
    <source>
        <strain evidence="6">B5_2728</strain>
    </source>
</reference>
<keyword evidence="3" id="KW-0547">Nucleotide-binding</keyword>
<dbReference type="GO" id="GO:0016887">
    <property type="term" value="F:ATP hydrolysis activity"/>
    <property type="evidence" value="ECO:0007669"/>
    <property type="project" value="InterPro"/>
</dbReference>
<dbReference type="Pfam" id="PF00005">
    <property type="entry name" value="ABC_tran"/>
    <property type="match status" value="1"/>
</dbReference>
<dbReference type="InterPro" id="IPR025302">
    <property type="entry name" value="DrrA1/2-like_C"/>
</dbReference>
<dbReference type="Gene3D" id="3.40.50.300">
    <property type="entry name" value="P-loop containing nucleotide triphosphate hydrolases"/>
    <property type="match status" value="1"/>
</dbReference>
<keyword evidence="4 6" id="KW-0067">ATP-binding</keyword>
<dbReference type="InterPro" id="IPR003593">
    <property type="entry name" value="AAA+_ATPase"/>
</dbReference>
<organism evidence="6 7">
    <name type="scientific">Candidatus Allofournierella pullistercoris</name>
    <dbReference type="NCBI Taxonomy" id="2838597"/>
    <lineage>
        <taxon>Bacteria</taxon>
        <taxon>Bacillati</taxon>
        <taxon>Bacillota</taxon>
        <taxon>Clostridia</taxon>
        <taxon>Eubacteriales</taxon>
        <taxon>Oscillospiraceae</taxon>
        <taxon>Allofournierella</taxon>
    </lineage>
</organism>
<evidence type="ECO:0000313" key="6">
    <source>
        <dbReference type="EMBL" id="MBU3806747.1"/>
    </source>
</evidence>
<dbReference type="EMBL" id="JAHLFP010000069">
    <property type="protein sequence ID" value="MBU3806747.1"/>
    <property type="molecule type" value="Genomic_DNA"/>
</dbReference>
<proteinExistence type="inferred from homology"/>
<protein>
    <submittedName>
        <fullName evidence="6">ABC transporter ATP-binding protein</fullName>
    </submittedName>
</protein>
<dbReference type="Proteomes" id="UP000713596">
    <property type="component" value="Unassembled WGS sequence"/>
</dbReference>
<dbReference type="SUPFAM" id="SSF52540">
    <property type="entry name" value="P-loop containing nucleoside triphosphate hydrolases"/>
    <property type="match status" value="1"/>
</dbReference>
<name>A0A948T3L0_9FIRM</name>
<evidence type="ECO:0000256" key="1">
    <source>
        <dbReference type="ARBA" id="ARBA00005417"/>
    </source>
</evidence>
<dbReference type="SMART" id="SM00382">
    <property type="entry name" value="AAA"/>
    <property type="match status" value="1"/>
</dbReference>
<evidence type="ECO:0000259" key="5">
    <source>
        <dbReference type="PROSITE" id="PS50893"/>
    </source>
</evidence>
<dbReference type="PANTHER" id="PTHR42711">
    <property type="entry name" value="ABC TRANSPORTER ATP-BINDING PROTEIN"/>
    <property type="match status" value="1"/>
</dbReference>
<feature type="domain" description="ABC transporter" evidence="5">
    <location>
        <begin position="4"/>
        <end position="236"/>
    </location>
</feature>
<comment type="similarity">
    <text evidence="1">Belongs to the ABC transporter superfamily.</text>
</comment>
<evidence type="ECO:0000256" key="3">
    <source>
        <dbReference type="ARBA" id="ARBA00022741"/>
    </source>
</evidence>
<accession>A0A948T3L0</accession>
<gene>
    <name evidence="6" type="ORF">H9882_07665</name>
</gene>
<dbReference type="GO" id="GO:0005524">
    <property type="term" value="F:ATP binding"/>
    <property type="evidence" value="ECO:0007669"/>
    <property type="project" value="UniProtKB-KW"/>
</dbReference>
<evidence type="ECO:0000256" key="4">
    <source>
        <dbReference type="ARBA" id="ARBA00022840"/>
    </source>
</evidence>
<evidence type="ECO:0000313" key="7">
    <source>
        <dbReference type="Proteomes" id="UP000713596"/>
    </source>
</evidence>
<keyword evidence="2" id="KW-0813">Transport</keyword>
<dbReference type="AlphaFoldDB" id="A0A948T3L0"/>
<dbReference type="InterPro" id="IPR027417">
    <property type="entry name" value="P-loop_NTPase"/>
</dbReference>
<dbReference type="InterPro" id="IPR003439">
    <property type="entry name" value="ABC_transporter-like_ATP-bd"/>
</dbReference>
<sequence length="302" mass="32879">METVTMQALSKTYPGGKEALKQLSLSLGAGEVFGFLGPNGAGKTTTVKLLTGILAPSSGCCSIMGINPNTQPEKAHLLSGIVTEHAQMYDNLTGIENLIFYAAAFGLAQKDGKQRAESLLKELELTEAKDRKLATYSTGMRQRLSLARALLHRPKVLFLDEPTSGLDPESAQNVNQMIRNLAHKEGITVFLCTHQLRYAQEICTRYGLIEQGSLLSSGTIEELRTQAFPSKSLQIQASAVPESLHLTKCGTNEFTAEIQDKQEIPHLVRKIVEAGGNIYSVNLVQPSLEDIYFALTAGKKED</sequence>
<dbReference type="Pfam" id="PF13732">
    <property type="entry name" value="DrrA1-3_C"/>
    <property type="match status" value="1"/>
</dbReference>